<organism evidence="8 9">
    <name type="scientific">Candidatus Korobacter versatilis</name>
    <dbReference type="NCBI Taxonomy" id="658062"/>
    <lineage>
        <taxon>Bacteria</taxon>
        <taxon>Pseudomonadati</taxon>
        <taxon>Acidobacteriota</taxon>
        <taxon>Terriglobia</taxon>
        <taxon>Terriglobales</taxon>
        <taxon>Candidatus Korobacteraceae</taxon>
        <taxon>Candidatus Korobacter</taxon>
    </lineage>
</organism>
<name>A0A932ER15_9BACT</name>
<dbReference type="GO" id="GO:0009252">
    <property type="term" value="P:peptidoglycan biosynthetic process"/>
    <property type="evidence" value="ECO:0007669"/>
    <property type="project" value="UniProtKB-UniRule"/>
</dbReference>
<reference evidence="8" key="1">
    <citation type="submission" date="2020-07" db="EMBL/GenBank/DDBJ databases">
        <title>Huge and variable diversity of episymbiotic CPR bacteria and DPANN archaea in groundwater ecosystems.</title>
        <authorList>
            <person name="He C.Y."/>
            <person name="Keren R."/>
            <person name="Whittaker M."/>
            <person name="Farag I.F."/>
            <person name="Doudna J."/>
            <person name="Cate J.H.D."/>
            <person name="Banfield J.F."/>
        </authorList>
    </citation>
    <scope>NUCLEOTIDE SEQUENCE</scope>
    <source>
        <strain evidence="8">NC_groundwater_580_Pr5_B-0.1um_64_19</strain>
    </source>
</reference>
<keyword evidence="6 7" id="KW-0961">Cell wall biogenesis/degradation</keyword>
<dbReference type="AlphaFoldDB" id="A0A932ER15"/>
<evidence type="ECO:0000256" key="1">
    <source>
        <dbReference type="ARBA" id="ARBA00022475"/>
    </source>
</evidence>
<comment type="catalytic activity">
    <reaction evidence="7">
        <text>a peptidoglycan chain = a peptidoglycan chain with N-acetyl-1,6-anhydromuramyl-[peptide] at the reducing end + a peptidoglycan chain with N-acetylglucosamine at the non-reducing end.</text>
        <dbReference type="EC" id="4.2.2.29"/>
    </reaction>
</comment>
<evidence type="ECO:0000313" key="9">
    <source>
        <dbReference type="Proteomes" id="UP000779809"/>
    </source>
</evidence>
<dbReference type="Proteomes" id="UP000779809">
    <property type="component" value="Unassembled WGS sequence"/>
</dbReference>
<dbReference type="PANTHER" id="PTHR30518:SF2">
    <property type="entry name" value="ENDOLYTIC MUREIN TRANSGLYCOSYLASE"/>
    <property type="match status" value="1"/>
</dbReference>
<dbReference type="Gene3D" id="3.30.160.60">
    <property type="entry name" value="Classic Zinc Finger"/>
    <property type="match status" value="1"/>
</dbReference>
<dbReference type="GO" id="GO:0005886">
    <property type="term" value="C:plasma membrane"/>
    <property type="evidence" value="ECO:0007669"/>
    <property type="project" value="UniProtKB-UniRule"/>
</dbReference>
<keyword evidence="2 7" id="KW-0812">Transmembrane</keyword>
<dbReference type="InterPro" id="IPR003770">
    <property type="entry name" value="MLTG-like"/>
</dbReference>
<keyword evidence="5 7" id="KW-0456">Lyase</keyword>
<dbReference type="CDD" id="cd08010">
    <property type="entry name" value="MltG_like"/>
    <property type="match status" value="1"/>
</dbReference>
<comment type="similarity">
    <text evidence="7">Belongs to the transglycosylase MltG family.</text>
</comment>
<evidence type="ECO:0000256" key="7">
    <source>
        <dbReference type="HAMAP-Rule" id="MF_02065"/>
    </source>
</evidence>
<sequence length="327" mass="35722">MRTLLKLGVLAVLVAAGLVAWGLYVPTGPAAEQFVLLKPGSPARKIARELKANGLIRSEWAFIALHAWKAKTLKAGEYKFDHPANAIAVYDRIARGDIFAHTVTIPEGYNMFEVATLMEQAGLGPRADFLKVAKDTALIADLDPQAKSLEGYLFPDTYEFTRTQTMRDMAAAMVRRFRQNAQQIGLAPTTADVHRVVTMASIVEKETSVPEERPVVAGVYYNRLEKNVALGADPTVVYASLLIGKYDGVIRVSDLQLDSPYNTYKVAGMPPGPIANPGRAALEAAMHPAKTAFLYFVSDNQGHHRFAATGAEHARNVDAYRRATAPR</sequence>
<accession>A0A932ER15</accession>
<proteinExistence type="inferred from homology"/>
<gene>
    <name evidence="7 8" type="primary">mltG</name>
    <name evidence="8" type="ORF">HYX28_06435</name>
</gene>
<comment type="caution">
    <text evidence="8">The sequence shown here is derived from an EMBL/GenBank/DDBJ whole genome shotgun (WGS) entry which is preliminary data.</text>
</comment>
<evidence type="ECO:0000313" key="8">
    <source>
        <dbReference type="EMBL" id="MBI2678400.1"/>
    </source>
</evidence>
<keyword evidence="4 7" id="KW-0472">Membrane</keyword>
<feature type="site" description="Important for catalytic activity" evidence="7">
    <location>
        <position position="206"/>
    </location>
</feature>
<evidence type="ECO:0000256" key="2">
    <source>
        <dbReference type="ARBA" id="ARBA00022692"/>
    </source>
</evidence>
<comment type="function">
    <text evidence="7">Functions as a peptidoglycan terminase that cleaves nascent peptidoglycan strands endolytically to terminate their elongation.</text>
</comment>
<keyword evidence="3 7" id="KW-1133">Transmembrane helix</keyword>
<dbReference type="PANTHER" id="PTHR30518">
    <property type="entry name" value="ENDOLYTIC MUREIN TRANSGLYCOSYLASE"/>
    <property type="match status" value="1"/>
</dbReference>
<dbReference type="GO" id="GO:0071555">
    <property type="term" value="P:cell wall organization"/>
    <property type="evidence" value="ECO:0007669"/>
    <property type="project" value="UniProtKB-KW"/>
</dbReference>
<evidence type="ECO:0000256" key="4">
    <source>
        <dbReference type="ARBA" id="ARBA00023136"/>
    </source>
</evidence>
<dbReference type="Pfam" id="PF02618">
    <property type="entry name" value="YceG"/>
    <property type="match status" value="1"/>
</dbReference>
<protein>
    <recommendedName>
        <fullName evidence="7">Endolytic murein transglycosylase</fullName>
        <ecNumber evidence="7">4.2.2.29</ecNumber>
    </recommendedName>
    <alternativeName>
        <fullName evidence="7">Peptidoglycan lytic transglycosylase</fullName>
    </alternativeName>
    <alternativeName>
        <fullName evidence="7">Peptidoglycan polymerization terminase</fullName>
    </alternativeName>
</protein>
<dbReference type="EMBL" id="JACPNR010000008">
    <property type="protein sequence ID" value="MBI2678400.1"/>
    <property type="molecule type" value="Genomic_DNA"/>
</dbReference>
<evidence type="ECO:0000256" key="3">
    <source>
        <dbReference type="ARBA" id="ARBA00022989"/>
    </source>
</evidence>
<dbReference type="EC" id="4.2.2.29" evidence="7"/>
<dbReference type="GO" id="GO:0008932">
    <property type="term" value="F:lytic endotransglycosylase activity"/>
    <property type="evidence" value="ECO:0007669"/>
    <property type="project" value="UniProtKB-UniRule"/>
</dbReference>
<evidence type="ECO:0000256" key="6">
    <source>
        <dbReference type="ARBA" id="ARBA00023316"/>
    </source>
</evidence>
<keyword evidence="1 7" id="KW-1003">Cell membrane</keyword>
<evidence type="ECO:0000256" key="5">
    <source>
        <dbReference type="ARBA" id="ARBA00023239"/>
    </source>
</evidence>
<dbReference type="NCBIfam" id="TIGR00247">
    <property type="entry name" value="endolytic transglycosylase MltG"/>
    <property type="match status" value="1"/>
</dbReference>
<dbReference type="HAMAP" id="MF_02065">
    <property type="entry name" value="MltG"/>
    <property type="match status" value="1"/>
</dbReference>
<dbReference type="Gene3D" id="3.30.1490.480">
    <property type="entry name" value="Endolytic murein transglycosylase"/>
    <property type="match status" value="2"/>
</dbReference>